<dbReference type="CDD" id="cd06819">
    <property type="entry name" value="PLPDE_III_LS_D-TA"/>
    <property type="match status" value="1"/>
</dbReference>
<dbReference type="EC" id="4.1.2.42" evidence="4"/>
<organism evidence="4 5">
    <name type="scientific">Legionella beliardensis</name>
    <dbReference type="NCBI Taxonomy" id="91822"/>
    <lineage>
        <taxon>Bacteria</taxon>
        <taxon>Pseudomonadati</taxon>
        <taxon>Pseudomonadota</taxon>
        <taxon>Gammaproteobacteria</taxon>
        <taxon>Legionellales</taxon>
        <taxon>Legionellaceae</taxon>
        <taxon>Legionella</taxon>
    </lineage>
</organism>
<dbReference type="GO" id="GO:0008721">
    <property type="term" value="F:D-serine ammonia-lyase activity"/>
    <property type="evidence" value="ECO:0007669"/>
    <property type="project" value="TreeGrafter"/>
</dbReference>
<dbReference type="GO" id="GO:0043876">
    <property type="term" value="F:D-threonine aldolase activity"/>
    <property type="evidence" value="ECO:0007669"/>
    <property type="project" value="UniProtKB-EC"/>
</dbReference>
<dbReference type="InterPro" id="IPR051466">
    <property type="entry name" value="D-amino_acid_metab_enzyme"/>
</dbReference>
<dbReference type="InterPro" id="IPR042208">
    <property type="entry name" value="D-ser_dehydrat-like_sf"/>
</dbReference>
<dbReference type="InterPro" id="IPR026956">
    <property type="entry name" value="D-ser_dehydrat-like_dom"/>
</dbReference>
<dbReference type="EMBL" id="UGNV01000001">
    <property type="protein sequence ID" value="STX27650.1"/>
    <property type="molecule type" value="Genomic_DNA"/>
</dbReference>
<feature type="domain" description="D-serine dehydratase-like" evidence="3">
    <location>
        <begin position="267"/>
        <end position="358"/>
    </location>
</feature>
<dbReference type="Pfam" id="PF14031">
    <property type="entry name" value="D-ser_dehydrat"/>
    <property type="match status" value="1"/>
</dbReference>
<proteinExistence type="inferred from homology"/>
<dbReference type="InterPro" id="IPR029066">
    <property type="entry name" value="PLP-binding_barrel"/>
</dbReference>
<protein>
    <submittedName>
        <fullName evidence="4">Alanine racemase</fullName>
        <ecNumber evidence="4">4.1.2.42</ecNumber>
    </submittedName>
</protein>
<dbReference type="PANTHER" id="PTHR28004">
    <property type="entry name" value="ZGC:162816-RELATED"/>
    <property type="match status" value="1"/>
</dbReference>
<keyword evidence="5" id="KW-1185">Reference proteome</keyword>
<sequence length="375" mass="41097">MRDTYLGLAKFALDTPCLVLDKAKLLHNLQVMQNHARLNHVKIRPHVKTHKCSTLAALQLTYGAIGISAAKVAEAEVLIAAGIRNILITSPLVTTHKIARLLACIKQAPETMVVVDNETNAVALNEAAAAEKLSINVLIDIDPGIGRTGIRPEQAIDFGKQIQSLQSLQLKGLQCYAGNLQHISCYEERKKASLAIMQMASDLVKQFKQVGLPCSILTGTGTGTYDIDILASEVTELQPGSYTVMDVEYKRIGSKDDLNYFQTFKPAMTLLTTVISANRNEHVTVDAGTKSIYFDVKHRPEIIKPHGLEYQWGGFGDEHGKVTAAANGILPKLGEVIELIVPHCDPTINLFDKFFVCENDQVVDVWGIDLRGKSQ</sequence>
<dbReference type="SMART" id="SM01119">
    <property type="entry name" value="D-ser_dehydrat"/>
    <property type="match status" value="1"/>
</dbReference>
<reference evidence="4 5" key="1">
    <citation type="submission" date="2018-06" db="EMBL/GenBank/DDBJ databases">
        <authorList>
            <consortium name="Pathogen Informatics"/>
            <person name="Doyle S."/>
        </authorList>
    </citation>
    <scope>NUCLEOTIDE SEQUENCE [LARGE SCALE GENOMIC DNA]</scope>
    <source>
        <strain evidence="4 5">NCTC13315</strain>
    </source>
</reference>
<dbReference type="Proteomes" id="UP000254968">
    <property type="component" value="Unassembled WGS sequence"/>
</dbReference>
<dbReference type="Gene3D" id="3.20.20.10">
    <property type="entry name" value="Alanine racemase"/>
    <property type="match status" value="1"/>
</dbReference>
<name>A0A378HYU8_9GAMM</name>
<gene>
    <name evidence="4" type="ORF">NCTC13315_00156</name>
</gene>
<dbReference type="InterPro" id="IPR001608">
    <property type="entry name" value="Ala_racemase_N"/>
</dbReference>
<dbReference type="OrthoDB" id="9772497at2"/>
<dbReference type="Gene3D" id="2.40.37.20">
    <property type="entry name" value="D-serine dehydratase-like domain"/>
    <property type="match status" value="1"/>
</dbReference>
<evidence type="ECO:0000313" key="4">
    <source>
        <dbReference type="EMBL" id="STX27650.1"/>
    </source>
</evidence>
<keyword evidence="2 4" id="KW-0456">Lyase</keyword>
<evidence type="ECO:0000256" key="2">
    <source>
        <dbReference type="ARBA" id="ARBA00023239"/>
    </source>
</evidence>
<dbReference type="GO" id="GO:0036088">
    <property type="term" value="P:D-serine catabolic process"/>
    <property type="evidence" value="ECO:0007669"/>
    <property type="project" value="TreeGrafter"/>
</dbReference>
<evidence type="ECO:0000256" key="1">
    <source>
        <dbReference type="ARBA" id="ARBA00005323"/>
    </source>
</evidence>
<dbReference type="AlphaFoldDB" id="A0A378HYU8"/>
<evidence type="ECO:0000259" key="3">
    <source>
        <dbReference type="SMART" id="SM01119"/>
    </source>
</evidence>
<dbReference type="PANTHER" id="PTHR28004:SF2">
    <property type="entry name" value="D-SERINE DEHYDRATASE"/>
    <property type="match status" value="1"/>
</dbReference>
<accession>A0A378HYU8</accession>
<dbReference type="RefSeq" id="WP_115301448.1">
    <property type="nucleotide sequence ID" value="NZ_CAAAHO010000003.1"/>
</dbReference>
<comment type="similarity">
    <text evidence="1">Belongs to the DSD1 family.</text>
</comment>
<dbReference type="SUPFAM" id="SSF51419">
    <property type="entry name" value="PLP-binding barrel"/>
    <property type="match status" value="1"/>
</dbReference>
<dbReference type="Pfam" id="PF01168">
    <property type="entry name" value="Ala_racemase_N"/>
    <property type="match status" value="1"/>
</dbReference>
<evidence type="ECO:0000313" key="5">
    <source>
        <dbReference type="Proteomes" id="UP000254968"/>
    </source>
</evidence>